<dbReference type="OrthoDB" id="7357265at2"/>
<accession>W9GV18</accession>
<keyword evidence="3" id="KW-1185">Reference proteome</keyword>
<feature type="chain" id="PRO_5004921390" evidence="1">
    <location>
        <begin position="23"/>
        <end position="158"/>
    </location>
</feature>
<sequence>MTSLFRHIGAVASALFCASILAGCSGTTDPVLETAQTPMMLGDSAADRVVSLQTRTMLAGLACGAQWNDPQAFSRYASFTVRNAEIIRHSQRELAERMGGLSEFDQMHTRISNGESMRMLNMGDAAYCSEMRMPFYTAVSLEPDELTRRSVVAEIKSN</sequence>
<reference evidence="2 3" key="1">
    <citation type="submission" date="2013-08" db="EMBL/GenBank/DDBJ databases">
        <title>The genome sequence of Skermanella stibiiresistens.</title>
        <authorList>
            <person name="Zhu W."/>
            <person name="Wang G."/>
        </authorList>
    </citation>
    <scope>NUCLEOTIDE SEQUENCE [LARGE SCALE GENOMIC DNA]</scope>
    <source>
        <strain evidence="2 3">SB22</strain>
    </source>
</reference>
<keyword evidence="1" id="KW-0732">Signal</keyword>
<dbReference type="RefSeq" id="WP_037458719.1">
    <property type="nucleotide sequence ID" value="NZ_AVFL01000025.1"/>
</dbReference>
<name>W9GV18_9PROT</name>
<protein>
    <submittedName>
        <fullName evidence="2">Uncharacterized protein</fullName>
    </submittedName>
</protein>
<dbReference type="Proteomes" id="UP000019486">
    <property type="component" value="Unassembled WGS sequence"/>
</dbReference>
<dbReference type="EMBL" id="AVFL01000025">
    <property type="protein sequence ID" value="EWY37619.1"/>
    <property type="molecule type" value="Genomic_DNA"/>
</dbReference>
<dbReference type="AlphaFoldDB" id="W9GV18"/>
<comment type="caution">
    <text evidence="2">The sequence shown here is derived from an EMBL/GenBank/DDBJ whole genome shotgun (WGS) entry which is preliminary data.</text>
</comment>
<evidence type="ECO:0000313" key="3">
    <source>
        <dbReference type="Proteomes" id="UP000019486"/>
    </source>
</evidence>
<evidence type="ECO:0000256" key="1">
    <source>
        <dbReference type="SAM" id="SignalP"/>
    </source>
</evidence>
<feature type="signal peptide" evidence="1">
    <location>
        <begin position="1"/>
        <end position="22"/>
    </location>
</feature>
<evidence type="ECO:0000313" key="2">
    <source>
        <dbReference type="EMBL" id="EWY37619.1"/>
    </source>
</evidence>
<organism evidence="2 3">
    <name type="scientific">Skermanella stibiiresistens SB22</name>
    <dbReference type="NCBI Taxonomy" id="1385369"/>
    <lineage>
        <taxon>Bacteria</taxon>
        <taxon>Pseudomonadati</taxon>
        <taxon>Pseudomonadota</taxon>
        <taxon>Alphaproteobacteria</taxon>
        <taxon>Rhodospirillales</taxon>
        <taxon>Azospirillaceae</taxon>
        <taxon>Skermanella</taxon>
    </lineage>
</organism>
<proteinExistence type="predicted"/>
<dbReference type="STRING" id="1385369.N825_17305"/>
<gene>
    <name evidence="2" type="ORF">N825_17305</name>
</gene>
<dbReference type="PROSITE" id="PS51257">
    <property type="entry name" value="PROKAR_LIPOPROTEIN"/>
    <property type="match status" value="1"/>
</dbReference>